<evidence type="ECO:0000259" key="2">
    <source>
        <dbReference type="Pfam" id="PF00326"/>
    </source>
</evidence>
<gene>
    <name evidence="3" type="ORF">ACFQ4H_09690</name>
</gene>
<dbReference type="InterPro" id="IPR029058">
    <property type="entry name" value="AB_hydrolase_fold"/>
</dbReference>
<dbReference type="InterPro" id="IPR001375">
    <property type="entry name" value="Peptidase_S9_cat"/>
</dbReference>
<feature type="domain" description="Peptidase S9 prolyl oligopeptidase catalytic" evidence="2">
    <location>
        <begin position="27"/>
        <end position="190"/>
    </location>
</feature>
<dbReference type="SUPFAM" id="SSF53474">
    <property type="entry name" value="alpha/beta-Hydrolases"/>
    <property type="match status" value="1"/>
</dbReference>
<dbReference type="Gene3D" id="3.40.50.1820">
    <property type="entry name" value="alpha/beta hydrolase"/>
    <property type="match status" value="1"/>
</dbReference>
<protein>
    <submittedName>
        <fullName evidence="3">Alpha/beta hydrolase family protein</fullName>
        <ecNumber evidence="3">3.4.-.-</ecNumber>
    </submittedName>
</protein>
<dbReference type="Pfam" id="PF00326">
    <property type="entry name" value="Peptidase_S9"/>
    <property type="match status" value="1"/>
</dbReference>
<comment type="caution">
    <text evidence="3">The sequence shown here is derived from an EMBL/GenBank/DDBJ whole genome shotgun (WGS) entry which is preliminary data.</text>
</comment>
<feature type="transmembrane region" description="Helical" evidence="1">
    <location>
        <begin position="359"/>
        <end position="380"/>
    </location>
</feature>
<evidence type="ECO:0000313" key="4">
    <source>
        <dbReference type="Proteomes" id="UP001597260"/>
    </source>
</evidence>
<name>A0ABW3YDJ0_9ACTN</name>
<keyword evidence="3" id="KW-0378">Hydrolase</keyword>
<organism evidence="3 4">
    <name type="scientific">Micromonospora sonneratiae</name>
    <dbReference type="NCBI Taxonomy" id="1184706"/>
    <lineage>
        <taxon>Bacteria</taxon>
        <taxon>Bacillati</taxon>
        <taxon>Actinomycetota</taxon>
        <taxon>Actinomycetes</taxon>
        <taxon>Micromonosporales</taxon>
        <taxon>Micromonosporaceae</taxon>
        <taxon>Micromonospora</taxon>
    </lineage>
</organism>
<feature type="transmembrane region" description="Helical" evidence="1">
    <location>
        <begin position="325"/>
        <end position="347"/>
    </location>
</feature>
<dbReference type="InterPro" id="IPR053145">
    <property type="entry name" value="AB_hydrolase_Est10"/>
</dbReference>
<sequence>MLTDLGIVTLIYDKRVDAYQYGDQTHSVLASDAIAGVQLLRKHAGVDPGRVGLFGVSEGGWVAPLAASRSNAVAFLITVAASGVSPARQEQWHRANQLDHAGIRGSLARVYSETFWRQLVAADALPAARYDPVPVLERVLVPVLALWGEYDRRTPPAESLTIFREAFERTGHKHYTLRVLPGADHVLRQTPDRGYTRGAKWVPGYPNLVRDWLDGLRTPDPVAVADAPPMQDRVTIDIRPLGWYESIWVQISAALLALAGFGYYLLVGLGRRLNRRPSPMPPPPARWLASAGTLGSIGVIAYFAFLTATVSHRLGPVLAGRPIPWLLLQALAMVTVASLLLTVYSTLRRAERPVSGERVRLAVLLGGAGVFVSWAAYWGLLLP</sequence>
<dbReference type="EC" id="3.4.-.-" evidence="3"/>
<keyword evidence="1" id="KW-1133">Transmembrane helix</keyword>
<evidence type="ECO:0000313" key="3">
    <source>
        <dbReference type="EMBL" id="MFD1321359.1"/>
    </source>
</evidence>
<keyword evidence="1" id="KW-0812">Transmembrane</keyword>
<dbReference type="RefSeq" id="WP_377569375.1">
    <property type="nucleotide sequence ID" value="NZ_JBHTMP010000011.1"/>
</dbReference>
<dbReference type="EMBL" id="JBHTMP010000011">
    <property type="protein sequence ID" value="MFD1321359.1"/>
    <property type="molecule type" value="Genomic_DNA"/>
</dbReference>
<proteinExistence type="predicted"/>
<keyword evidence="1" id="KW-0472">Membrane</keyword>
<feature type="transmembrane region" description="Helical" evidence="1">
    <location>
        <begin position="287"/>
        <end position="305"/>
    </location>
</feature>
<accession>A0ABW3YDJ0</accession>
<feature type="transmembrane region" description="Helical" evidence="1">
    <location>
        <begin position="247"/>
        <end position="266"/>
    </location>
</feature>
<keyword evidence="4" id="KW-1185">Reference proteome</keyword>
<evidence type="ECO:0000256" key="1">
    <source>
        <dbReference type="SAM" id="Phobius"/>
    </source>
</evidence>
<dbReference type="Proteomes" id="UP001597260">
    <property type="component" value="Unassembled WGS sequence"/>
</dbReference>
<reference evidence="4" key="1">
    <citation type="journal article" date="2019" name="Int. J. Syst. Evol. Microbiol.">
        <title>The Global Catalogue of Microorganisms (GCM) 10K type strain sequencing project: providing services to taxonomists for standard genome sequencing and annotation.</title>
        <authorList>
            <consortium name="The Broad Institute Genomics Platform"/>
            <consortium name="The Broad Institute Genome Sequencing Center for Infectious Disease"/>
            <person name="Wu L."/>
            <person name="Ma J."/>
        </authorList>
    </citation>
    <scope>NUCLEOTIDE SEQUENCE [LARGE SCALE GENOMIC DNA]</scope>
    <source>
        <strain evidence="4">JCM 31037</strain>
    </source>
</reference>
<dbReference type="PANTHER" id="PTHR43265:SF1">
    <property type="entry name" value="ESTERASE ESTD"/>
    <property type="match status" value="1"/>
</dbReference>
<dbReference type="PANTHER" id="PTHR43265">
    <property type="entry name" value="ESTERASE ESTD"/>
    <property type="match status" value="1"/>
</dbReference>
<dbReference type="GO" id="GO:0016787">
    <property type="term" value="F:hydrolase activity"/>
    <property type="evidence" value="ECO:0007669"/>
    <property type="project" value="UniProtKB-KW"/>
</dbReference>